<evidence type="ECO:0000313" key="1">
    <source>
        <dbReference type="EMBL" id="KAG9192751.1"/>
    </source>
</evidence>
<reference evidence="1" key="1">
    <citation type="submission" date="2021-07" db="EMBL/GenBank/DDBJ databases">
        <title>Genome Resource of American Ginseng Black Spot Pathogen Alternaria panax.</title>
        <authorList>
            <person name="Qiu C."/>
            <person name="Wang W."/>
            <person name="Liu Z."/>
        </authorList>
    </citation>
    <scope>NUCLEOTIDE SEQUENCE</scope>
    <source>
        <strain evidence="1">BNCC115425</strain>
    </source>
</reference>
<proteinExistence type="predicted"/>
<gene>
    <name evidence="1" type="ORF">G6011_11485</name>
</gene>
<keyword evidence="2" id="KW-1185">Reference proteome</keyword>
<evidence type="ECO:0000313" key="2">
    <source>
        <dbReference type="Proteomes" id="UP001199106"/>
    </source>
</evidence>
<name>A0AAD4IE40_9PLEO</name>
<accession>A0AAD4IE40</accession>
<dbReference type="AlphaFoldDB" id="A0AAD4IE40"/>
<sequence>MRFAEISEPDGMAVVSCTNFGSDSGEDEGETPAVRCSLAECEVVNELLQDSHMSDPLSSNDNLRILHAPSGEVELTATNISVRSDMHEFWEPVIDNIKHTEVPINGCVALLVTRHLPTAILRTSKLIRSEAQAIVKTLIEEFIKQSQTKIIEFGKNRSKIRHCKILECLITQISRERNAVECQEDYDIQAILRRS</sequence>
<comment type="caution">
    <text evidence="1">The sequence shown here is derived from an EMBL/GenBank/DDBJ whole genome shotgun (WGS) entry which is preliminary data.</text>
</comment>
<protein>
    <submittedName>
        <fullName evidence="1">Uncharacterized protein</fullName>
    </submittedName>
</protein>
<dbReference type="EMBL" id="JAANER010000003">
    <property type="protein sequence ID" value="KAG9192751.1"/>
    <property type="molecule type" value="Genomic_DNA"/>
</dbReference>
<organism evidence="1 2">
    <name type="scientific">Alternaria panax</name>
    <dbReference type="NCBI Taxonomy" id="48097"/>
    <lineage>
        <taxon>Eukaryota</taxon>
        <taxon>Fungi</taxon>
        <taxon>Dikarya</taxon>
        <taxon>Ascomycota</taxon>
        <taxon>Pezizomycotina</taxon>
        <taxon>Dothideomycetes</taxon>
        <taxon>Pleosporomycetidae</taxon>
        <taxon>Pleosporales</taxon>
        <taxon>Pleosporineae</taxon>
        <taxon>Pleosporaceae</taxon>
        <taxon>Alternaria</taxon>
        <taxon>Alternaria sect. Panax</taxon>
    </lineage>
</organism>
<dbReference type="Proteomes" id="UP001199106">
    <property type="component" value="Unassembled WGS sequence"/>
</dbReference>